<sequence>MNINAALAGLGNIAKGVVGLGVALIPAALVADIFFPGTTNIVSNLGGFVELFTDNGVTGLIVLLLVLAIVD</sequence>
<proteinExistence type="predicted"/>
<feature type="transmembrane region" description="Helical" evidence="1">
    <location>
        <begin position="51"/>
        <end position="70"/>
    </location>
</feature>
<keyword evidence="1" id="KW-0472">Membrane</keyword>
<evidence type="ECO:0000313" key="2">
    <source>
        <dbReference type="EMBL" id="SVB77109.1"/>
    </source>
</evidence>
<keyword evidence="1" id="KW-0812">Transmembrane</keyword>
<dbReference type="AlphaFoldDB" id="A0A382GQ44"/>
<gene>
    <name evidence="2" type="ORF">METZ01_LOCUS229963</name>
</gene>
<accession>A0A382GQ44</accession>
<name>A0A382GQ44_9ZZZZ</name>
<protein>
    <submittedName>
        <fullName evidence="2">Uncharacterized protein</fullName>
    </submittedName>
</protein>
<organism evidence="2">
    <name type="scientific">marine metagenome</name>
    <dbReference type="NCBI Taxonomy" id="408172"/>
    <lineage>
        <taxon>unclassified sequences</taxon>
        <taxon>metagenomes</taxon>
        <taxon>ecological metagenomes</taxon>
    </lineage>
</organism>
<feature type="transmembrane region" description="Helical" evidence="1">
    <location>
        <begin position="12"/>
        <end position="31"/>
    </location>
</feature>
<reference evidence="2" key="1">
    <citation type="submission" date="2018-05" db="EMBL/GenBank/DDBJ databases">
        <authorList>
            <person name="Lanie J.A."/>
            <person name="Ng W.-L."/>
            <person name="Kazmierczak K.M."/>
            <person name="Andrzejewski T.M."/>
            <person name="Davidsen T.M."/>
            <person name="Wayne K.J."/>
            <person name="Tettelin H."/>
            <person name="Glass J.I."/>
            <person name="Rusch D."/>
            <person name="Podicherti R."/>
            <person name="Tsui H.-C.T."/>
            <person name="Winkler M.E."/>
        </authorList>
    </citation>
    <scope>NUCLEOTIDE SEQUENCE</scope>
</reference>
<evidence type="ECO:0000256" key="1">
    <source>
        <dbReference type="SAM" id="Phobius"/>
    </source>
</evidence>
<dbReference type="EMBL" id="UINC01056731">
    <property type="protein sequence ID" value="SVB77109.1"/>
    <property type="molecule type" value="Genomic_DNA"/>
</dbReference>
<keyword evidence="1" id="KW-1133">Transmembrane helix</keyword>